<dbReference type="PaxDb" id="2903-EOD34086"/>
<reference evidence="3" key="2">
    <citation type="submission" date="2024-10" db="UniProtKB">
        <authorList>
            <consortium name="EnsemblProtists"/>
        </authorList>
    </citation>
    <scope>IDENTIFICATION</scope>
</reference>
<evidence type="ECO:0000313" key="4">
    <source>
        <dbReference type="Proteomes" id="UP000013827"/>
    </source>
</evidence>
<dbReference type="HOGENOM" id="CLU_088408_0_0_1"/>
<protein>
    <recommendedName>
        <fullName evidence="5">Bicarbonate transporter-like transmembrane domain-containing protein</fullName>
    </recommendedName>
</protein>
<evidence type="ECO:0000256" key="2">
    <source>
        <dbReference type="SAM" id="Phobius"/>
    </source>
</evidence>
<reference evidence="4" key="1">
    <citation type="journal article" date="2013" name="Nature">
        <title>Pan genome of the phytoplankton Emiliania underpins its global distribution.</title>
        <authorList>
            <person name="Read B.A."/>
            <person name="Kegel J."/>
            <person name="Klute M.J."/>
            <person name="Kuo A."/>
            <person name="Lefebvre S.C."/>
            <person name="Maumus F."/>
            <person name="Mayer C."/>
            <person name="Miller J."/>
            <person name="Monier A."/>
            <person name="Salamov A."/>
            <person name="Young J."/>
            <person name="Aguilar M."/>
            <person name="Claverie J.M."/>
            <person name="Frickenhaus S."/>
            <person name="Gonzalez K."/>
            <person name="Herman E.K."/>
            <person name="Lin Y.C."/>
            <person name="Napier J."/>
            <person name="Ogata H."/>
            <person name="Sarno A.F."/>
            <person name="Shmutz J."/>
            <person name="Schroeder D."/>
            <person name="de Vargas C."/>
            <person name="Verret F."/>
            <person name="von Dassow P."/>
            <person name="Valentin K."/>
            <person name="Van de Peer Y."/>
            <person name="Wheeler G."/>
            <person name="Dacks J.B."/>
            <person name="Delwiche C.F."/>
            <person name="Dyhrman S.T."/>
            <person name="Glockner G."/>
            <person name="John U."/>
            <person name="Richards T."/>
            <person name="Worden A.Z."/>
            <person name="Zhang X."/>
            <person name="Grigoriev I.V."/>
            <person name="Allen A.E."/>
            <person name="Bidle K."/>
            <person name="Borodovsky M."/>
            <person name="Bowler C."/>
            <person name="Brownlee C."/>
            <person name="Cock J.M."/>
            <person name="Elias M."/>
            <person name="Gladyshev V.N."/>
            <person name="Groth M."/>
            <person name="Guda C."/>
            <person name="Hadaegh A."/>
            <person name="Iglesias-Rodriguez M.D."/>
            <person name="Jenkins J."/>
            <person name="Jones B.M."/>
            <person name="Lawson T."/>
            <person name="Leese F."/>
            <person name="Lindquist E."/>
            <person name="Lobanov A."/>
            <person name="Lomsadze A."/>
            <person name="Malik S.B."/>
            <person name="Marsh M.E."/>
            <person name="Mackinder L."/>
            <person name="Mock T."/>
            <person name="Mueller-Roeber B."/>
            <person name="Pagarete A."/>
            <person name="Parker M."/>
            <person name="Probert I."/>
            <person name="Quesneville H."/>
            <person name="Raines C."/>
            <person name="Rensing S.A."/>
            <person name="Riano-Pachon D.M."/>
            <person name="Richier S."/>
            <person name="Rokitta S."/>
            <person name="Shiraiwa Y."/>
            <person name="Soanes D.M."/>
            <person name="van der Giezen M."/>
            <person name="Wahlund T.M."/>
            <person name="Williams B."/>
            <person name="Wilson W."/>
            <person name="Wolfe G."/>
            <person name="Wurch L.L."/>
        </authorList>
    </citation>
    <scope>NUCLEOTIDE SEQUENCE</scope>
</reference>
<dbReference type="KEGG" id="ehx:EMIHUDRAFT_252957"/>
<sequence>MLWRARERRAPRDEREGPIAVKDRRLGTDRRRSRQRTVFVSDVSYATVYLVRNALAGIERATCSTERLAVRTASCGSRRERFAARRVGEHVSSDVSLKTAVRQEELDGEREPSEVLTEVSEERVYRFDGSTVLIIKTDMTKPLVGQACSLDVGERIAHALNGGEAQNTDGGRPPAYAAAIGVIFPLFFAAAAVAHGFAGVVPAALMPAWVMSLWAATQASVTRTPLATVFMLGLSAAASAQLSVLLPPVIIASYVGVWASRALSTATFFPYKRVD</sequence>
<dbReference type="AlphaFoldDB" id="A0A0D3KEA1"/>
<dbReference type="RefSeq" id="XP_005786515.1">
    <property type="nucleotide sequence ID" value="XM_005786458.1"/>
</dbReference>
<keyword evidence="2" id="KW-1133">Transmembrane helix</keyword>
<proteinExistence type="predicted"/>
<keyword evidence="2" id="KW-0812">Transmembrane</keyword>
<keyword evidence="2" id="KW-0472">Membrane</keyword>
<dbReference type="EnsemblProtists" id="EOD34086">
    <property type="protein sequence ID" value="EOD34086"/>
    <property type="gene ID" value="EMIHUDRAFT_252957"/>
</dbReference>
<evidence type="ECO:0000256" key="1">
    <source>
        <dbReference type="SAM" id="MobiDB-lite"/>
    </source>
</evidence>
<evidence type="ECO:0008006" key="5">
    <source>
        <dbReference type="Google" id="ProtNLM"/>
    </source>
</evidence>
<organism evidence="3 4">
    <name type="scientific">Emiliania huxleyi (strain CCMP1516)</name>
    <dbReference type="NCBI Taxonomy" id="280463"/>
    <lineage>
        <taxon>Eukaryota</taxon>
        <taxon>Haptista</taxon>
        <taxon>Haptophyta</taxon>
        <taxon>Prymnesiophyceae</taxon>
        <taxon>Isochrysidales</taxon>
        <taxon>Noelaerhabdaceae</taxon>
        <taxon>Emiliania</taxon>
    </lineage>
</organism>
<evidence type="ECO:0000313" key="3">
    <source>
        <dbReference type="EnsemblProtists" id="EOD34086"/>
    </source>
</evidence>
<dbReference type="Proteomes" id="UP000013827">
    <property type="component" value="Unassembled WGS sequence"/>
</dbReference>
<name>A0A0D3KEA1_EMIH1</name>
<feature type="region of interest" description="Disordered" evidence="1">
    <location>
        <begin position="1"/>
        <end position="28"/>
    </location>
</feature>
<dbReference type="GeneID" id="17279357"/>
<keyword evidence="4" id="KW-1185">Reference proteome</keyword>
<accession>A0A0D3KEA1</accession>
<feature type="transmembrane region" description="Helical" evidence="2">
    <location>
        <begin position="175"/>
        <end position="194"/>
    </location>
</feature>
<feature type="transmembrane region" description="Helical" evidence="2">
    <location>
        <begin position="229"/>
        <end position="255"/>
    </location>
</feature>